<evidence type="ECO:0000256" key="1">
    <source>
        <dbReference type="SAM" id="MobiDB-lite"/>
    </source>
</evidence>
<sequence>MGQGFEVCVAERAQPFPCLLAPVVPPPTPERKTPEFCWGGRLLLRGGLGVCTCPSEIGSRKCPSVGSRPRRACSGNDAIRTPRPHPFLPLLSKWRQPLLCWGSSSKAELHTWGSANQGIRRLTVWLLPDAPILILDAALMWLHLSGPPPATLSTPAPSTGAQMPPSSVASPLSECGSCLLIMTGIAFIAGLFIVISAILCDRVFRGSLPSERRGLPSVWRQGGTLWIEPSRSRREPDLLSRPSETVPLWIQRSNDWFLEQGSYDSPEDTQMETQSPSSSAPFWDDGEPTWRIQPRVTLQDLQSFFQHSGRGT</sequence>
<keyword evidence="2" id="KW-1133">Transmembrane helix</keyword>
<proteinExistence type="predicted"/>
<dbReference type="EMBL" id="OX395138">
    <property type="protein sequence ID" value="CAI5790950.1"/>
    <property type="molecule type" value="Genomic_DNA"/>
</dbReference>
<evidence type="ECO:0000313" key="4">
    <source>
        <dbReference type="Proteomes" id="UP001178461"/>
    </source>
</evidence>
<dbReference type="AlphaFoldDB" id="A0AA35L6Z0"/>
<keyword evidence="2" id="KW-0472">Membrane</keyword>
<reference evidence="3" key="1">
    <citation type="submission" date="2022-12" db="EMBL/GenBank/DDBJ databases">
        <authorList>
            <person name="Alioto T."/>
            <person name="Alioto T."/>
            <person name="Gomez Garrido J."/>
        </authorList>
    </citation>
    <scope>NUCLEOTIDE SEQUENCE</scope>
</reference>
<organism evidence="3 4">
    <name type="scientific">Podarcis lilfordi</name>
    <name type="common">Lilford's wall lizard</name>
    <dbReference type="NCBI Taxonomy" id="74358"/>
    <lineage>
        <taxon>Eukaryota</taxon>
        <taxon>Metazoa</taxon>
        <taxon>Chordata</taxon>
        <taxon>Craniata</taxon>
        <taxon>Vertebrata</taxon>
        <taxon>Euteleostomi</taxon>
        <taxon>Lepidosauria</taxon>
        <taxon>Squamata</taxon>
        <taxon>Bifurcata</taxon>
        <taxon>Unidentata</taxon>
        <taxon>Episquamata</taxon>
        <taxon>Laterata</taxon>
        <taxon>Lacertibaenia</taxon>
        <taxon>Lacertidae</taxon>
        <taxon>Podarcis</taxon>
    </lineage>
</organism>
<evidence type="ECO:0000256" key="2">
    <source>
        <dbReference type="SAM" id="Phobius"/>
    </source>
</evidence>
<evidence type="ECO:0000313" key="3">
    <source>
        <dbReference type="EMBL" id="CAI5790950.1"/>
    </source>
</evidence>
<dbReference type="PANTHER" id="PTHR36134:SF1">
    <property type="entry name" value="TRANSMEMBRANE PROTEIN C16ORF54"/>
    <property type="match status" value="1"/>
</dbReference>
<feature type="transmembrane region" description="Helical" evidence="2">
    <location>
        <begin position="179"/>
        <end position="200"/>
    </location>
</feature>
<dbReference type="Pfam" id="PF15755">
    <property type="entry name" value="DUF4689"/>
    <property type="match status" value="1"/>
</dbReference>
<accession>A0AA35L6Z0</accession>
<name>A0AA35L6Z0_9SAUR</name>
<dbReference type="PANTHER" id="PTHR36134">
    <property type="entry name" value="TRANSMEMBRANE PROTEIN C16ORF54"/>
    <property type="match status" value="1"/>
</dbReference>
<gene>
    <name evidence="3" type="ORF">PODLI_1B031099</name>
</gene>
<keyword evidence="4" id="KW-1185">Reference proteome</keyword>
<feature type="compositionally biased region" description="Polar residues" evidence="1">
    <location>
        <begin position="271"/>
        <end position="280"/>
    </location>
</feature>
<feature type="region of interest" description="Disordered" evidence="1">
    <location>
        <begin position="261"/>
        <end position="286"/>
    </location>
</feature>
<protein>
    <submittedName>
        <fullName evidence="3">Uncharacterized protein</fullName>
    </submittedName>
</protein>
<dbReference type="Proteomes" id="UP001178461">
    <property type="component" value="Chromosome 13"/>
</dbReference>
<dbReference type="InterPro" id="IPR031499">
    <property type="entry name" value="DUF4689"/>
</dbReference>
<keyword evidence="2" id="KW-0812">Transmembrane</keyword>